<evidence type="ECO:0000313" key="2">
    <source>
        <dbReference type="EMBL" id="MCH5600191.1"/>
    </source>
</evidence>
<dbReference type="SUPFAM" id="SSF56935">
    <property type="entry name" value="Porins"/>
    <property type="match status" value="1"/>
</dbReference>
<evidence type="ECO:0000256" key="1">
    <source>
        <dbReference type="SAM" id="MobiDB-lite"/>
    </source>
</evidence>
<comment type="caution">
    <text evidence="2">The sequence shown here is derived from an EMBL/GenBank/DDBJ whole genome shotgun (WGS) entry which is preliminary data.</text>
</comment>
<name>A0ABS9SPJ9_9BACT</name>
<gene>
    <name evidence="2" type="ORF">MKP09_20845</name>
</gene>
<keyword evidence="2" id="KW-0675">Receptor</keyword>
<protein>
    <submittedName>
        <fullName evidence="2">TonB-dependent receptor</fullName>
    </submittedName>
</protein>
<organism evidence="2 3">
    <name type="scientific">Niabella ginsengisoli</name>
    <dbReference type="NCBI Taxonomy" id="522298"/>
    <lineage>
        <taxon>Bacteria</taxon>
        <taxon>Pseudomonadati</taxon>
        <taxon>Bacteroidota</taxon>
        <taxon>Chitinophagia</taxon>
        <taxon>Chitinophagales</taxon>
        <taxon>Chitinophagaceae</taxon>
        <taxon>Niabella</taxon>
    </lineage>
</organism>
<dbReference type="Proteomes" id="UP001202248">
    <property type="component" value="Unassembled WGS sequence"/>
</dbReference>
<proteinExistence type="predicted"/>
<dbReference type="EMBL" id="JAKWBL010000004">
    <property type="protein sequence ID" value="MCH5600191.1"/>
    <property type="molecule type" value="Genomic_DNA"/>
</dbReference>
<dbReference type="RefSeq" id="WP_240832200.1">
    <property type="nucleotide sequence ID" value="NZ_JAKWBL010000004.1"/>
</dbReference>
<feature type="compositionally biased region" description="Polar residues" evidence="1">
    <location>
        <begin position="301"/>
        <end position="312"/>
    </location>
</feature>
<sequence length="671" mass="76378">MNVTVLLAPSFNDSNVTVTAHVPIRMNGDTLEINPAAFKMDPNAVVEDLLTQVPGVTVWADGSITMNGRKIPSVLVDGKPFMGSGDARLATQNLPKNAIDKIQVYQEVDRSLKPEERKQKDSLLTMNIKLKEDKKTGYFGKAGIGYGTDRFESDLSFQMYNKKTSFGFGGGFNNINKSVKNLQEMFQNNTYRNYNPNLYNVGSFDKDGINKYHSIGGVFTHNFIETTNSRQNDRITVNYTKSGSEQFLTDLSLQNRTTEDNPQFIENNSVSNNTNNSNDIGVNYIKTNSYNDQFTVNGTATFSNNSGNTKSTTDIEDPSGNPISNNDVNNREDSRSNDQSLSVDYRSYSQEDPLKQFSVNLNVNNNNSSSNRYVNSVFKSYINSDDDTAYNRNYNNNNANLNLSANASYEGLKRLLLGRYNLFGISLSFDQWFNYNKSNNKQNVFDFDTLSGNYIINSKLTNTNLNEKIEYTPSLRLGKSIFKWKDSYYYNFYSNVNIVEDIKQDRNTSSIDIRNLSRSFAFFRYEGNLGYYYQKREKLSYNVSANYRKNYGYPDIDQLYTITDGLDVFNVRIGNPNLKNQVNHTYSIYGNFNTQKPKSKYALNGNLNGSFLKSLNPVTDSLINDSSGKRFYYYINAPESRSFNMSYNLNLTRNLKKVIFSLCTMALTIME</sequence>
<reference evidence="2 3" key="1">
    <citation type="submission" date="2022-02" db="EMBL/GenBank/DDBJ databases">
        <authorList>
            <person name="Min J."/>
        </authorList>
    </citation>
    <scope>NUCLEOTIDE SEQUENCE [LARGE SCALE GENOMIC DNA]</scope>
    <source>
        <strain evidence="2 3">GR10-1</strain>
    </source>
</reference>
<keyword evidence="3" id="KW-1185">Reference proteome</keyword>
<accession>A0ABS9SPJ9</accession>
<evidence type="ECO:0000313" key="3">
    <source>
        <dbReference type="Proteomes" id="UP001202248"/>
    </source>
</evidence>
<feature type="region of interest" description="Disordered" evidence="1">
    <location>
        <begin position="301"/>
        <end position="342"/>
    </location>
</feature>